<name>A0A1R3RJQ2_ASPC5</name>
<keyword evidence="2" id="KW-0560">Oxidoreductase</keyword>
<dbReference type="VEuPathDB" id="FungiDB:ASPCADRAFT_170905"/>
<dbReference type="AlphaFoldDB" id="A0A1R3RJQ2"/>
<dbReference type="InterPro" id="IPR036812">
    <property type="entry name" value="NAD(P)_OxRdtase_dom_sf"/>
</dbReference>
<dbReference type="Proteomes" id="UP000188318">
    <property type="component" value="Unassembled WGS sequence"/>
</dbReference>
<dbReference type="STRING" id="602072.A0A1R3RJQ2"/>
<dbReference type="SUPFAM" id="SSF51430">
    <property type="entry name" value="NAD(P)-linked oxidoreductase"/>
    <property type="match status" value="1"/>
</dbReference>
<dbReference type="Gene3D" id="3.20.20.100">
    <property type="entry name" value="NADP-dependent oxidoreductase domain"/>
    <property type="match status" value="1"/>
</dbReference>
<dbReference type="PANTHER" id="PTHR43364">
    <property type="entry name" value="NADH-SPECIFIC METHYLGLYOXAL REDUCTASE-RELATED"/>
    <property type="match status" value="1"/>
</dbReference>
<evidence type="ECO:0000256" key="2">
    <source>
        <dbReference type="ARBA" id="ARBA00023002"/>
    </source>
</evidence>
<comment type="similarity">
    <text evidence="3">Belongs to the aldo/keto reductase family. Aldo/keto reductase 2 subfamily.</text>
</comment>
<dbReference type="Pfam" id="PF00248">
    <property type="entry name" value="Aldo_ket_red"/>
    <property type="match status" value="1"/>
</dbReference>
<proteinExistence type="inferred from homology"/>
<feature type="domain" description="NADP-dependent oxidoreductase" evidence="4">
    <location>
        <begin position="31"/>
        <end position="326"/>
    </location>
</feature>
<dbReference type="OMA" id="DEGMAIH"/>
<evidence type="ECO:0000256" key="3">
    <source>
        <dbReference type="ARBA" id="ARBA00038157"/>
    </source>
</evidence>
<organism evidence="5 6">
    <name type="scientific">Aspergillus carbonarius (strain ITEM 5010)</name>
    <dbReference type="NCBI Taxonomy" id="602072"/>
    <lineage>
        <taxon>Eukaryota</taxon>
        <taxon>Fungi</taxon>
        <taxon>Dikarya</taxon>
        <taxon>Ascomycota</taxon>
        <taxon>Pezizomycotina</taxon>
        <taxon>Eurotiomycetes</taxon>
        <taxon>Eurotiomycetidae</taxon>
        <taxon>Eurotiales</taxon>
        <taxon>Aspergillaceae</taxon>
        <taxon>Aspergillus</taxon>
        <taxon>Aspergillus subgen. Circumdati</taxon>
    </lineage>
</organism>
<dbReference type="OrthoDB" id="48988at2759"/>
<evidence type="ECO:0000313" key="6">
    <source>
        <dbReference type="Proteomes" id="UP000188318"/>
    </source>
</evidence>
<evidence type="ECO:0000256" key="1">
    <source>
        <dbReference type="ARBA" id="ARBA00022857"/>
    </source>
</evidence>
<gene>
    <name evidence="5" type="ORF">ASPCADRAFT_170905</name>
</gene>
<protein>
    <recommendedName>
        <fullName evidence="4">NADP-dependent oxidoreductase domain-containing protein</fullName>
    </recommendedName>
</protein>
<keyword evidence="6" id="KW-1185">Reference proteome</keyword>
<dbReference type="GO" id="GO:0016491">
    <property type="term" value="F:oxidoreductase activity"/>
    <property type="evidence" value="ECO:0007669"/>
    <property type="project" value="UniProtKB-KW"/>
</dbReference>
<dbReference type="EMBL" id="KV907501">
    <property type="protein sequence ID" value="OOF94714.1"/>
    <property type="molecule type" value="Genomic_DNA"/>
</dbReference>
<dbReference type="PANTHER" id="PTHR43364:SF7">
    <property type="entry name" value="NADP-DEPENDENT OXIDOREDUCTASE DOMAIN-CONTAINING PROTEIN-RELATED"/>
    <property type="match status" value="1"/>
</dbReference>
<evidence type="ECO:0000259" key="4">
    <source>
        <dbReference type="Pfam" id="PF00248"/>
    </source>
</evidence>
<dbReference type="InterPro" id="IPR023210">
    <property type="entry name" value="NADP_OxRdtase_dom"/>
</dbReference>
<accession>A0A1R3RJQ2</accession>
<sequence length="376" mass="41056">MAATSAPAPKSLLGRHRLLSPTAAVRVSPFSLGGMSLGEKWAGPLGLVTKETAFELLDTFYGLGGNFIDTANAYQGGQSEEWIGEWMEQRGRRSEMVIATKYTLSPVTGQPLQESNYGGNGTKSMHVSINNSLKALRTGYIDIYFVHAWDYSTDIPELMQSLNHLVAQGKVLYLGISDTPAWVVSKANTYARAHGLRPFSIYQGRYSAVCRDLERDVIPMCRDEGMAIHAWGVLGNGYIRSPTSDASDRVRNSPRLLSGREGKVSAVLDNVAKRHSVPITSVALAYAMQKAPYIFPVVGGRKVEHLQANVEALSLELTPEDVKEIETGYEFDLGFPHSFLCPRGHGAGGPQDVEFSAGMGHFDYVQPAQAIRPYKG</sequence>
<keyword evidence="1" id="KW-0521">NADP</keyword>
<reference evidence="6" key="1">
    <citation type="journal article" date="2017" name="Genome Biol.">
        <title>Comparative genomics reveals high biological diversity and specific adaptations in the industrially and medically important fungal genus Aspergillus.</title>
        <authorList>
            <person name="de Vries R.P."/>
            <person name="Riley R."/>
            <person name="Wiebenga A."/>
            <person name="Aguilar-Osorio G."/>
            <person name="Amillis S."/>
            <person name="Uchima C.A."/>
            <person name="Anderluh G."/>
            <person name="Asadollahi M."/>
            <person name="Askin M."/>
            <person name="Barry K."/>
            <person name="Battaglia E."/>
            <person name="Bayram O."/>
            <person name="Benocci T."/>
            <person name="Braus-Stromeyer S.A."/>
            <person name="Caldana C."/>
            <person name="Canovas D."/>
            <person name="Cerqueira G.C."/>
            <person name="Chen F."/>
            <person name="Chen W."/>
            <person name="Choi C."/>
            <person name="Clum A."/>
            <person name="Dos Santos R.A."/>
            <person name="Damasio A.R."/>
            <person name="Diallinas G."/>
            <person name="Emri T."/>
            <person name="Fekete E."/>
            <person name="Flipphi M."/>
            <person name="Freyberg S."/>
            <person name="Gallo A."/>
            <person name="Gournas C."/>
            <person name="Habgood R."/>
            <person name="Hainaut M."/>
            <person name="Harispe M.L."/>
            <person name="Henrissat B."/>
            <person name="Hilden K.S."/>
            <person name="Hope R."/>
            <person name="Hossain A."/>
            <person name="Karabika E."/>
            <person name="Karaffa L."/>
            <person name="Karanyi Z."/>
            <person name="Krasevec N."/>
            <person name="Kuo A."/>
            <person name="Kusch H."/>
            <person name="LaButti K."/>
            <person name="Lagendijk E.L."/>
            <person name="Lapidus A."/>
            <person name="Levasseur A."/>
            <person name="Lindquist E."/>
            <person name="Lipzen A."/>
            <person name="Logrieco A.F."/>
            <person name="MacCabe A."/>
            <person name="Maekelae M.R."/>
            <person name="Malavazi I."/>
            <person name="Melin P."/>
            <person name="Meyer V."/>
            <person name="Mielnichuk N."/>
            <person name="Miskei M."/>
            <person name="Molnar A.P."/>
            <person name="Mule G."/>
            <person name="Ngan C.Y."/>
            <person name="Orejas M."/>
            <person name="Orosz E."/>
            <person name="Ouedraogo J.P."/>
            <person name="Overkamp K.M."/>
            <person name="Park H.-S."/>
            <person name="Perrone G."/>
            <person name="Piumi F."/>
            <person name="Punt P.J."/>
            <person name="Ram A.F."/>
            <person name="Ramon A."/>
            <person name="Rauscher S."/>
            <person name="Record E."/>
            <person name="Riano-Pachon D.M."/>
            <person name="Robert V."/>
            <person name="Roehrig J."/>
            <person name="Ruller R."/>
            <person name="Salamov A."/>
            <person name="Salih N.S."/>
            <person name="Samson R.A."/>
            <person name="Sandor E."/>
            <person name="Sanguinetti M."/>
            <person name="Schuetze T."/>
            <person name="Sepcic K."/>
            <person name="Shelest E."/>
            <person name="Sherlock G."/>
            <person name="Sophianopoulou V."/>
            <person name="Squina F.M."/>
            <person name="Sun H."/>
            <person name="Susca A."/>
            <person name="Todd R.B."/>
            <person name="Tsang A."/>
            <person name="Unkles S.E."/>
            <person name="van de Wiele N."/>
            <person name="van Rossen-Uffink D."/>
            <person name="Oliveira J.V."/>
            <person name="Vesth T.C."/>
            <person name="Visser J."/>
            <person name="Yu J.-H."/>
            <person name="Zhou M."/>
            <person name="Andersen M.R."/>
            <person name="Archer D.B."/>
            <person name="Baker S.E."/>
            <person name="Benoit I."/>
            <person name="Brakhage A.A."/>
            <person name="Braus G.H."/>
            <person name="Fischer R."/>
            <person name="Frisvad J.C."/>
            <person name="Goldman G.H."/>
            <person name="Houbraken J."/>
            <person name="Oakley B."/>
            <person name="Pocsi I."/>
            <person name="Scazzocchio C."/>
            <person name="Seiboth B."/>
            <person name="vanKuyk P.A."/>
            <person name="Wortman J."/>
            <person name="Dyer P.S."/>
            <person name="Grigoriev I.V."/>
        </authorList>
    </citation>
    <scope>NUCLEOTIDE SEQUENCE [LARGE SCALE GENOMIC DNA]</scope>
    <source>
        <strain evidence="6">ITEM 5010</strain>
    </source>
</reference>
<dbReference type="InterPro" id="IPR050523">
    <property type="entry name" value="AKR_Detox_Biosynth"/>
</dbReference>
<evidence type="ECO:0000313" key="5">
    <source>
        <dbReference type="EMBL" id="OOF94714.1"/>
    </source>
</evidence>